<evidence type="ECO:0000256" key="13">
    <source>
        <dbReference type="SAM" id="Phobius"/>
    </source>
</evidence>
<evidence type="ECO:0000259" key="14">
    <source>
        <dbReference type="Pfam" id="PF00999"/>
    </source>
</evidence>
<dbReference type="AlphaFoldDB" id="A0A176WD57"/>
<dbReference type="Pfam" id="PF00999">
    <property type="entry name" value="Na_H_Exchanger"/>
    <property type="match status" value="1"/>
</dbReference>
<keyword evidence="3 13" id="KW-0812">Transmembrane</keyword>
<evidence type="ECO:0000256" key="12">
    <source>
        <dbReference type="SAM" id="MobiDB-lite"/>
    </source>
</evidence>
<dbReference type="GO" id="GO:0051453">
    <property type="term" value="P:regulation of intracellular pH"/>
    <property type="evidence" value="ECO:0007669"/>
    <property type="project" value="TreeGrafter"/>
</dbReference>
<feature type="domain" description="Cation/H+ exchanger transmembrane" evidence="14">
    <location>
        <begin position="110"/>
        <end position="375"/>
    </location>
</feature>
<reference evidence="15" key="1">
    <citation type="submission" date="2016-03" db="EMBL/GenBank/DDBJ databases">
        <title>Mechanisms controlling the formation of the plant cell surface in tip-growing cells are functionally conserved among land plants.</title>
        <authorList>
            <person name="Honkanen S."/>
            <person name="Jones V.A."/>
            <person name="Morieri G."/>
            <person name="Champion C."/>
            <person name="Hetherington A.J."/>
            <person name="Kelly S."/>
            <person name="Saint-Marcoux D."/>
            <person name="Proust H."/>
            <person name="Prescott H."/>
            <person name="Dolan L."/>
        </authorList>
    </citation>
    <scope>NUCLEOTIDE SEQUENCE [LARGE SCALE GENOMIC DNA]</scope>
    <source>
        <tissue evidence="15">Whole gametophyte</tissue>
    </source>
</reference>
<evidence type="ECO:0000256" key="10">
    <source>
        <dbReference type="ARBA" id="ARBA00047912"/>
    </source>
</evidence>
<feature type="coiled-coil region" evidence="11">
    <location>
        <begin position="434"/>
        <end position="461"/>
    </location>
</feature>
<dbReference type="InterPro" id="IPR006153">
    <property type="entry name" value="Cation/H_exchanger_TM"/>
</dbReference>
<dbReference type="InterPro" id="IPR018422">
    <property type="entry name" value="Cation/H_exchanger_CPA1"/>
</dbReference>
<evidence type="ECO:0000256" key="11">
    <source>
        <dbReference type="SAM" id="Coils"/>
    </source>
</evidence>
<evidence type="ECO:0000256" key="2">
    <source>
        <dbReference type="ARBA" id="ARBA00022448"/>
    </source>
</evidence>
<evidence type="ECO:0000256" key="4">
    <source>
        <dbReference type="ARBA" id="ARBA00022989"/>
    </source>
</evidence>
<keyword evidence="4 13" id="KW-1133">Transmembrane helix</keyword>
<feature type="transmembrane region" description="Helical" evidence="13">
    <location>
        <begin position="194"/>
        <end position="214"/>
    </location>
</feature>
<dbReference type="PRINTS" id="PR01084">
    <property type="entry name" value="NAHEXCHNGR"/>
</dbReference>
<feature type="transmembrane region" description="Helical" evidence="13">
    <location>
        <begin position="226"/>
        <end position="255"/>
    </location>
</feature>
<evidence type="ECO:0000256" key="1">
    <source>
        <dbReference type="ARBA" id="ARBA00004141"/>
    </source>
</evidence>
<gene>
    <name evidence="15" type="ORF">AXG93_4908s1130</name>
</gene>
<keyword evidence="6" id="KW-0406">Ion transport</keyword>
<comment type="catalytic activity">
    <reaction evidence="9">
        <text>Na(+)(in) + H(+)(out) = Na(+)(out) + H(+)(in)</text>
        <dbReference type="Rhea" id="RHEA:29419"/>
        <dbReference type="ChEBI" id="CHEBI:15378"/>
        <dbReference type="ChEBI" id="CHEBI:29101"/>
    </reaction>
</comment>
<keyword evidence="2" id="KW-0813">Transport</keyword>
<evidence type="ECO:0000256" key="9">
    <source>
        <dbReference type="ARBA" id="ARBA00047524"/>
    </source>
</evidence>
<evidence type="ECO:0000256" key="6">
    <source>
        <dbReference type="ARBA" id="ARBA00023065"/>
    </source>
</evidence>
<dbReference type="GO" id="GO:0005886">
    <property type="term" value="C:plasma membrane"/>
    <property type="evidence" value="ECO:0007669"/>
    <property type="project" value="TreeGrafter"/>
</dbReference>
<dbReference type="GO" id="GO:0005768">
    <property type="term" value="C:endosome"/>
    <property type="evidence" value="ECO:0007669"/>
    <property type="project" value="TreeGrafter"/>
</dbReference>
<dbReference type="PANTHER" id="PTHR10110:SF187">
    <property type="entry name" value="SODIUM_HYDROGEN EXCHANGER"/>
    <property type="match status" value="1"/>
</dbReference>
<feature type="transmembrane region" description="Helical" evidence="13">
    <location>
        <begin position="56"/>
        <end position="76"/>
    </location>
</feature>
<keyword evidence="8" id="KW-0739">Sodium transport</keyword>
<feature type="transmembrane region" description="Helical" evidence="13">
    <location>
        <begin position="25"/>
        <end position="49"/>
    </location>
</feature>
<comment type="caution">
    <text evidence="15">The sequence shown here is derived from an EMBL/GenBank/DDBJ whole genome shotgun (WGS) entry which is preliminary data.</text>
</comment>
<keyword evidence="5" id="KW-0915">Sodium</keyword>
<feature type="transmembrane region" description="Helical" evidence="13">
    <location>
        <begin position="354"/>
        <end position="376"/>
    </location>
</feature>
<evidence type="ECO:0000256" key="3">
    <source>
        <dbReference type="ARBA" id="ARBA00022692"/>
    </source>
</evidence>
<dbReference type="Gene3D" id="6.10.140.1330">
    <property type="match status" value="1"/>
</dbReference>
<feature type="transmembrane region" description="Helical" evidence="13">
    <location>
        <begin position="161"/>
        <end position="182"/>
    </location>
</feature>
<accession>A0A176WD57</accession>
<feature type="compositionally biased region" description="Polar residues" evidence="12">
    <location>
        <begin position="660"/>
        <end position="669"/>
    </location>
</feature>
<feature type="compositionally biased region" description="Polar residues" evidence="12">
    <location>
        <begin position="534"/>
        <end position="543"/>
    </location>
</feature>
<dbReference type="GO" id="GO:0098719">
    <property type="term" value="P:sodium ion import across plasma membrane"/>
    <property type="evidence" value="ECO:0007669"/>
    <property type="project" value="TreeGrafter"/>
</dbReference>
<feature type="transmembrane region" description="Helical" evidence="13">
    <location>
        <begin position="124"/>
        <end position="149"/>
    </location>
</feature>
<sequence length="682" mass="74356">MMKAVILAYPGRNFSLSVQEDEQPAYVASVSILVQIFMLGCTFVIGHVLRRNKIMIVHEAGAALILGVFVGMAVRISGEESGFRRFNEGSFRPNSLWPDFPFDLVMTDTESGWSLKTRPFFGNFGAICTFAFLGTLVSTFVTGICLWIFGSLKLTHAMPFMVCLTFGALISATDPVTVLALFNELGVDANLYAYVFGESVLNDAVAIVLYRTLLSFVGTEISKGGIFGAFSYFIANFIGSFSIGVICALGSALLVKYGGLNDHGLGVLESCLMVLFPYASYMMADALELSGIVAILFCGIVRRYSVLTSPIPFCFLDRDVISDAYGNLFSFFSGERFIYMGVAMFLEQQSWNNIGFTFFTIVLLVGGSTPFVLTYLKIEMSGPSEGHDAPEPSVRRASSPGVKQDILLEPMPPSQRVETPVQASDDESEDDARLGILERQKAKLQRKLRRLKSDANFVKLDKKYIKPFFASPVGSDPTSPTSPVVDKGTSVKLVTLPARTHERRSLIADAFHARSETVPTPGGGTRKASRLASYGQQEDTSWIQPPPWPSSDRRPSGSQKQDTWAEPARVPSVPSRGLQTTDVWSQKPDGPDQEKTKTPNAEVGEKSWPSSGGWPSRTAPTDPWTQSLAATVPPQKSLTSKLQSSSWNKANGGGGDNDWLHSTTGPSKQSSHDLDFATIDLT</sequence>
<keyword evidence="16" id="KW-1185">Reference proteome</keyword>
<proteinExistence type="predicted"/>
<dbReference type="Proteomes" id="UP000077202">
    <property type="component" value="Unassembled WGS sequence"/>
</dbReference>
<protein>
    <recommendedName>
        <fullName evidence="14">Cation/H+ exchanger transmembrane domain-containing protein</fullName>
    </recommendedName>
</protein>
<evidence type="ECO:0000313" key="15">
    <source>
        <dbReference type="EMBL" id="OAE30046.1"/>
    </source>
</evidence>
<evidence type="ECO:0000256" key="8">
    <source>
        <dbReference type="ARBA" id="ARBA00023201"/>
    </source>
</evidence>
<name>A0A176WD57_MARPO</name>
<dbReference type="GO" id="GO:0015386">
    <property type="term" value="F:potassium:proton antiporter activity"/>
    <property type="evidence" value="ECO:0007669"/>
    <property type="project" value="TreeGrafter"/>
</dbReference>
<feature type="compositionally biased region" description="Low complexity" evidence="12">
    <location>
        <begin position="635"/>
        <end position="646"/>
    </location>
</feature>
<feature type="transmembrane region" description="Helical" evidence="13">
    <location>
        <begin position="275"/>
        <end position="301"/>
    </location>
</feature>
<dbReference type="GO" id="GO:0015385">
    <property type="term" value="F:sodium:proton antiporter activity"/>
    <property type="evidence" value="ECO:0007669"/>
    <property type="project" value="InterPro"/>
</dbReference>
<comment type="catalytic activity">
    <reaction evidence="10">
        <text>K(+)(in) + H(+)(out) = K(+)(out) + H(+)(in)</text>
        <dbReference type="Rhea" id="RHEA:29467"/>
        <dbReference type="ChEBI" id="CHEBI:15378"/>
        <dbReference type="ChEBI" id="CHEBI:29103"/>
    </reaction>
</comment>
<keyword evidence="7 13" id="KW-0472">Membrane</keyword>
<dbReference type="EMBL" id="LVLJ01001369">
    <property type="protein sequence ID" value="OAE30046.1"/>
    <property type="molecule type" value="Genomic_DNA"/>
</dbReference>
<evidence type="ECO:0000313" key="16">
    <source>
        <dbReference type="Proteomes" id="UP000077202"/>
    </source>
</evidence>
<keyword evidence="11" id="KW-0175">Coiled coil</keyword>
<organism evidence="15 16">
    <name type="scientific">Marchantia polymorpha subsp. ruderalis</name>
    <dbReference type="NCBI Taxonomy" id="1480154"/>
    <lineage>
        <taxon>Eukaryota</taxon>
        <taxon>Viridiplantae</taxon>
        <taxon>Streptophyta</taxon>
        <taxon>Embryophyta</taxon>
        <taxon>Marchantiophyta</taxon>
        <taxon>Marchantiopsida</taxon>
        <taxon>Marchantiidae</taxon>
        <taxon>Marchantiales</taxon>
        <taxon>Marchantiaceae</taxon>
        <taxon>Marchantia</taxon>
    </lineage>
</organism>
<dbReference type="PANTHER" id="PTHR10110">
    <property type="entry name" value="SODIUM/HYDROGEN EXCHANGER"/>
    <property type="match status" value="1"/>
</dbReference>
<evidence type="ECO:0000256" key="7">
    <source>
        <dbReference type="ARBA" id="ARBA00023136"/>
    </source>
</evidence>
<dbReference type="InterPro" id="IPR004709">
    <property type="entry name" value="NaH_exchanger"/>
</dbReference>
<comment type="subcellular location">
    <subcellularLocation>
        <location evidence="1">Membrane</location>
        <topology evidence="1">Multi-pass membrane protein</topology>
    </subcellularLocation>
</comment>
<feature type="region of interest" description="Disordered" evidence="12">
    <location>
        <begin position="508"/>
        <end position="682"/>
    </location>
</feature>
<feature type="region of interest" description="Disordered" evidence="12">
    <location>
        <begin position="405"/>
        <end position="433"/>
    </location>
</feature>
<evidence type="ECO:0000256" key="5">
    <source>
        <dbReference type="ARBA" id="ARBA00023053"/>
    </source>
</evidence>